<feature type="domain" description="Glucosamine/galactosamine-6-phosphate isomerase" evidence="5">
    <location>
        <begin position="11"/>
        <end position="225"/>
    </location>
</feature>
<dbReference type="UniPathway" id="UPA00629">
    <property type="reaction ID" value="UER00684"/>
</dbReference>
<dbReference type="GO" id="GO:0004342">
    <property type="term" value="F:glucosamine-6-phosphate deaminase activity"/>
    <property type="evidence" value="ECO:0007669"/>
    <property type="project" value="UniProtKB-UniRule"/>
</dbReference>
<evidence type="ECO:0000256" key="4">
    <source>
        <dbReference type="HAMAP-Rule" id="MF_01241"/>
    </source>
</evidence>
<dbReference type="GO" id="GO:0006046">
    <property type="term" value="P:N-acetylglucosamine catabolic process"/>
    <property type="evidence" value="ECO:0007669"/>
    <property type="project" value="UniProtKB-UniRule"/>
</dbReference>
<comment type="function">
    <text evidence="4">Catalyzes the reversible isomerization-deamination of glucosamine 6-phosphate (GlcN6P) to form fructose 6-phosphate (Fru6P) and ammonium ion.</text>
</comment>
<keyword evidence="7" id="KW-1185">Reference proteome</keyword>
<evidence type="ECO:0000256" key="1">
    <source>
        <dbReference type="ARBA" id="ARBA00000644"/>
    </source>
</evidence>
<keyword evidence="2 4" id="KW-0378">Hydrolase</keyword>
<dbReference type="PANTHER" id="PTHR11280:SF5">
    <property type="entry name" value="GLUCOSAMINE-6-PHOSPHATE ISOMERASE"/>
    <property type="match status" value="1"/>
</dbReference>
<dbReference type="GO" id="GO:0005975">
    <property type="term" value="P:carbohydrate metabolic process"/>
    <property type="evidence" value="ECO:0007669"/>
    <property type="project" value="InterPro"/>
</dbReference>
<dbReference type="Pfam" id="PF01182">
    <property type="entry name" value="Glucosamine_iso"/>
    <property type="match status" value="1"/>
</dbReference>
<comment type="caution">
    <text evidence="4">Lacks conserved residue(s) required for the propagation of feature annotation.</text>
</comment>
<dbReference type="GO" id="GO:0006043">
    <property type="term" value="P:glucosamine catabolic process"/>
    <property type="evidence" value="ECO:0007669"/>
    <property type="project" value="TreeGrafter"/>
</dbReference>
<dbReference type="Proteomes" id="UP000037558">
    <property type="component" value="Unassembled WGS sequence"/>
</dbReference>
<dbReference type="EC" id="3.5.99.6" evidence="4"/>
<dbReference type="PANTHER" id="PTHR11280">
    <property type="entry name" value="GLUCOSAMINE-6-PHOSPHATE ISOMERASE"/>
    <property type="match status" value="1"/>
</dbReference>
<dbReference type="CDD" id="cd01399">
    <property type="entry name" value="GlcN6P_deaminase"/>
    <property type="match status" value="1"/>
</dbReference>
<dbReference type="GO" id="GO:0019262">
    <property type="term" value="P:N-acetylneuraminate catabolic process"/>
    <property type="evidence" value="ECO:0007669"/>
    <property type="project" value="UniProtKB-UniRule"/>
</dbReference>
<dbReference type="GO" id="GO:0042802">
    <property type="term" value="F:identical protein binding"/>
    <property type="evidence" value="ECO:0007669"/>
    <property type="project" value="TreeGrafter"/>
</dbReference>
<feature type="active site" description="For ring-opening step" evidence="4">
    <location>
        <position position="143"/>
    </location>
</feature>
<dbReference type="OrthoDB" id="9791139at2"/>
<dbReference type="FunFam" id="3.40.50.1360:FF:000003">
    <property type="entry name" value="Glucosamine-6-phosphate deaminase"/>
    <property type="match status" value="1"/>
</dbReference>
<evidence type="ECO:0000256" key="2">
    <source>
        <dbReference type="ARBA" id="ARBA00022801"/>
    </source>
</evidence>
<dbReference type="PATRIC" id="fig|284581.3.peg.54"/>
<protein>
    <recommendedName>
        <fullName evidence="4">Glucosamine-6-phosphate deaminase</fullName>
        <ecNumber evidence="4">3.5.99.6</ecNumber>
    </recommendedName>
    <alternativeName>
        <fullName evidence="4">GlcN6P deaminase</fullName>
        <shortName evidence="4">GNPDA</shortName>
    </alternativeName>
    <alternativeName>
        <fullName evidence="4">Glucosamine-6-phosphate isomerase</fullName>
    </alternativeName>
</protein>
<organism evidence="6 7">
    <name type="scientific">Priestia koreensis</name>
    <dbReference type="NCBI Taxonomy" id="284581"/>
    <lineage>
        <taxon>Bacteria</taxon>
        <taxon>Bacillati</taxon>
        <taxon>Bacillota</taxon>
        <taxon>Bacilli</taxon>
        <taxon>Bacillales</taxon>
        <taxon>Bacillaceae</taxon>
        <taxon>Priestia</taxon>
    </lineage>
</organism>
<dbReference type="HAMAP" id="MF_01241">
    <property type="entry name" value="GlcN6P_deamin"/>
    <property type="match status" value="1"/>
</dbReference>
<comment type="caution">
    <text evidence="6">The sequence shown here is derived from an EMBL/GenBank/DDBJ whole genome shotgun (WGS) entry which is preliminary data.</text>
</comment>
<dbReference type="InterPro" id="IPR006148">
    <property type="entry name" value="Glc/Gal-6P_isomerase"/>
</dbReference>
<evidence type="ECO:0000256" key="3">
    <source>
        <dbReference type="ARBA" id="ARBA00023277"/>
    </source>
</evidence>
<dbReference type="InterPro" id="IPR037171">
    <property type="entry name" value="NagB/RpiA_transferase-like"/>
</dbReference>
<name>A0A0M0KTN8_9BACI</name>
<comment type="catalytic activity">
    <reaction evidence="1 4">
        <text>alpha-D-glucosamine 6-phosphate + H2O = beta-D-fructose 6-phosphate + NH4(+)</text>
        <dbReference type="Rhea" id="RHEA:12172"/>
        <dbReference type="ChEBI" id="CHEBI:15377"/>
        <dbReference type="ChEBI" id="CHEBI:28938"/>
        <dbReference type="ChEBI" id="CHEBI:57634"/>
        <dbReference type="ChEBI" id="CHEBI:75989"/>
        <dbReference type="EC" id="3.5.99.6"/>
    </reaction>
</comment>
<dbReference type="EMBL" id="LILC01000027">
    <property type="protein sequence ID" value="KOO41947.1"/>
    <property type="molecule type" value="Genomic_DNA"/>
</dbReference>
<feature type="active site" description="Proton acceptor; for ring-opening step" evidence="4">
    <location>
        <position position="138"/>
    </location>
</feature>
<proteinExistence type="inferred from homology"/>
<reference evidence="7" key="1">
    <citation type="submission" date="2015-08" db="EMBL/GenBank/DDBJ databases">
        <title>Fjat-14210 dsm16467.</title>
        <authorList>
            <person name="Liu B."/>
            <person name="Wang J."/>
            <person name="Zhu Y."/>
            <person name="Liu G."/>
            <person name="Chen Q."/>
            <person name="Chen Z."/>
            <person name="Lan J."/>
            <person name="Che J."/>
            <person name="Ge C."/>
            <person name="Shi H."/>
            <person name="Pan Z."/>
            <person name="Liu X."/>
        </authorList>
    </citation>
    <scope>NUCLEOTIDE SEQUENCE [LARGE SCALE GENOMIC DNA]</scope>
    <source>
        <strain evidence="7">DSM 16467</strain>
    </source>
</reference>
<dbReference type="GO" id="GO:0005737">
    <property type="term" value="C:cytoplasm"/>
    <property type="evidence" value="ECO:0007669"/>
    <property type="project" value="TreeGrafter"/>
</dbReference>
<feature type="active site" description="For ring-opening step" evidence="4">
    <location>
        <position position="136"/>
    </location>
</feature>
<dbReference type="STRING" id="284581.AMD01_18890"/>
<dbReference type="SUPFAM" id="SSF100950">
    <property type="entry name" value="NagB/RpiA/CoA transferase-like"/>
    <property type="match status" value="1"/>
</dbReference>
<comment type="similarity">
    <text evidence="4">Belongs to the glucosamine/galactosamine-6-phosphate isomerase family. NagB subfamily.</text>
</comment>
<evidence type="ECO:0000313" key="7">
    <source>
        <dbReference type="Proteomes" id="UP000037558"/>
    </source>
</evidence>
<keyword evidence="3 4" id="KW-0119">Carbohydrate metabolism</keyword>
<evidence type="ECO:0000259" key="5">
    <source>
        <dbReference type="Pfam" id="PF01182"/>
    </source>
</evidence>
<evidence type="ECO:0000313" key="6">
    <source>
        <dbReference type="EMBL" id="KOO41947.1"/>
    </source>
</evidence>
<sequence length="252" mass="27652">MKVIAVRDYKEMSQTAAKTIIRLVKEKPDAVLGLATGGTVIGVYDELISDYARNETDYGHAHSVNLDEYVGLSSDHPQSYHSYMNEHLFQHINLPPEHCHVPQGDAEDPAQEAKQYDQLIAELDGVDLQLLGIGRNGHIGFNEPGTSFSSHTHLVELTASTREANARYFTSMNEVPTHAITMGIASILKSKRIVLLVSGEAKAAILAEVLQSDVTTSIPATVLKMHPDVTVIADQDALQVVRQKGLMEYVHD</sequence>
<dbReference type="Gene3D" id="3.40.50.1360">
    <property type="match status" value="1"/>
</dbReference>
<feature type="active site" description="Proton acceptor; for enolization step" evidence="4">
    <location>
        <position position="67"/>
    </location>
</feature>
<dbReference type="AlphaFoldDB" id="A0A0M0KTN8"/>
<dbReference type="NCBIfam" id="TIGR00502">
    <property type="entry name" value="nagB"/>
    <property type="match status" value="1"/>
</dbReference>
<dbReference type="RefSeq" id="WP_053403006.1">
    <property type="nucleotide sequence ID" value="NZ_LILC01000027.1"/>
</dbReference>
<comment type="pathway">
    <text evidence="4">Amino-sugar metabolism; N-acetylneuraminate degradation; D-fructose 6-phosphate from N-acetylneuraminate: step 5/5.</text>
</comment>
<accession>A0A0M0KTN8</accession>
<gene>
    <name evidence="4" type="primary">nagB</name>
    <name evidence="6" type="ORF">AMD01_18890</name>
</gene>
<dbReference type="InterPro" id="IPR004547">
    <property type="entry name" value="Glucosamine6P_isomerase"/>
</dbReference>